<feature type="repeat" description="WD" evidence="3">
    <location>
        <begin position="955"/>
        <end position="989"/>
    </location>
</feature>
<dbReference type="EMBL" id="JOWA01000092">
    <property type="protein sequence ID" value="KEZ43554.1"/>
    <property type="molecule type" value="Genomic_DNA"/>
</dbReference>
<sequence length="1459" mass="163161">MEPSSAECLGASPTLDTSNISLQSRIASIRYTSAEHGDLKGFFVETVWPKLAPCYEDLVGEVQKICREELERQRIEFWISGRVKKAGSIEKSIERREKTQLGRGGRGYESVEDIFRAVHDLAGVRIVLRFDTDEEAVKELIRRRFEFQDETQFPNKNAPKPSYEPRFGSYEAVNYRFKLRSEDTKVLSSFSGVLFEVQLTDIVNYLHNQLAHPFLYKGIASDLGVEDRIVIDISRGLARSYALCLVYFKDKEGKRLSKSKVEAELGQPLMKEIGLHESNASAPVPNPPLQTTTEDTASEFVENLSQRAGREMRIEDIRGLYEIMRGGCDSITDLRLQLVRELDKIRNTDQPAVRLPNVHAAAYDSGDDQHLSFCQDGTRVELLKEVTGWIYGSHEETILWINGPAGIGKSTVSRTVAHMCDGMGVLGASYFFRRGEDARSDPLRIIPTLATQLAATVPGFGKALRESLDDPRNEGIESKNIKKQSEALLLTPTRGAIKANSTTTSSRPMLIVIVIDALDECEGDPSVHQGLLKALATLGSIDRVRFRVVLTSREAHEVDAAINQDIPQRAWRALPLHKKFQEQTEVDISRFFEAQFERIARKKNIRETWPSASDLERVIELANTPSPLFIYAATLCRYIYKGDGRKNPKRLLHDWLRQVDNNASQLDQIYMPILDYVFFGRHKDTDEPDPLNEEEQLQLRQLLSALVVLGTPLTPQAISDLLEIPLDDTDHYLRNLHAVVHLPEDPDMPVRLFHQSFRDFLVAEGKGREFFHVDEREANRWLAQDCLRVMRSLLKQDICNTKEPGILRHEIADEAVENHIPQHLRYACCFWLHHETILDVAEVREFVYTHLLHWIECLAILGKYRDCLELLEHLLDKCRSTPELGTNHDICRLVEDALQFAKIHAAVIRRAPLQVYASALTFLPQSSRVRSHFWKDRWPYLKIAQGIKQVYSSTLEGHTDRVTHVSFAPDGKCLASASVDLTIRLWDVDLGTYRLLLDIDSVAHDIAFSSDGATLMCVTRTSVFSWDVTTGTPQNIAWPTLPKGRRSLSPSSKMLTIATREHKEGAIVGHIQVWDVAQRSRKSTITDVRWLGYFAFDLESNMLAFSSHNSISLWNIPGDTMDWSVGTPKSAEVGSLVIRSNKVWAHVRNNIHVLNIKTGGVDREINLAEIGEISDIIVPTDGETIIGSCVDEKIRIWDSVKPRKGFVIGSAEGITGRLASGPNGRTIVSPSKGNGIRLWTIPERWREINQLSHGPARGNVKCVALSPDGTTIAAGSRETVQLWNAETGSERRVLTGHGSPVDAVAFSPDSRYLASSSSGVARLWDMMTGEEKQSASCVSGSYIGTNAGEPGQSPDRDSRWAECGLAFSGDGQALACASQMGMRVWDGTTGVFRFTSLFFKAQDRSKAFPTDRCTIFSPDGSTLITANGNAALFYDAGSEGIHSPYGLEYDVSPLLDLGG</sequence>
<evidence type="ECO:0000256" key="2">
    <source>
        <dbReference type="ARBA" id="ARBA00022737"/>
    </source>
</evidence>
<dbReference type="InterPro" id="IPR001680">
    <property type="entry name" value="WD40_rpt"/>
</dbReference>
<dbReference type="SUPFAM" id="SSF52540">
    <property type="entry name" value="P-loop containing nucleoside triphosphate hydrolases"/>
    <property type="match status" value="1"/>
</dbReference>
<keyword evidence="6" id="KW-1185">Reference proteome</keyword>
<dbReference type="OrthoDB" id="538223at2759"/>
<gene>
    <name evidence="5" type="ORF">SAPIO_CDS4472</name>
</gene>
<evidence type="ECO:0000259" key="4">
    <source>
        <dbReference type="SMART" id="SM00954"/>
    </source>
</evidence>
<dbReference type="Pfam" id="PF24883">
    <property type="entry name" value="NPHP3_N"/>
    <property type="match status" value="1"/>
</dbReference>
<dbReference type="Gene3D" id="3.30.460.10">
    <property type="entry name" value="Beta Polymerase, domain 2"/>
    <property type="match status" value="1"/>
</dbReference>
<dbReference type="Proteomes" id="UP000028545">
    <property type="component" value="Unassembled WGS sequence"/>
</dbReference>
<dbReference type="PROSITE" id="PS00678">
    <property type="entry name" value="WD_REPEATS_1"/>
    <property type="match status" value="1"/>
</dbReference>
<dbReference type="VEuPathDB" id="FungiDB:SAPIO_CDS4472"/>
<dbReference type="RefSeq" id="XP_016643353.1">
    <property type="nucleotide sequence ID" value="XM_016787008.1"/>
</dbReference>
<dbReference type="InterPro" id="IPR027417">
    <property type="entry name" value="P-loop_NTPase"/>
</dbReference>
<dbReference type="Pfam" id="PF04607">
    <property type="entry name" value="RelA_SpoT"/>
    <property type="match status" value="1"/>
</dbReference>
<protein>
    <recommendedName>
        <fullName evidence="4">RelA/SpoT domain-containing protein</fullName>
    </recommendedName>
</protein>
<comment type="caution">
    <text evidence="5">The sequence shown here is derived from an EMBL/GenBank/DDBJ whole genome shotgun (WGS) entry which is preliminary data.</text>
</comment>
<evidence type="ECO:0000256" key="3">
    <source>
        <dbReference type="PROSITE-ProRule" id="PRU00221"/>
    </source>
</evidence>
<dbReference type="SUPFAM" id="SSF82171">
    <property type="entry name" value="DPP6 N-terminal domain-like"/>
    <property type="match status" value="1"/>
</dbReference>
<dbReference type="Gene3D" id="2.130.10.10">
    <property type="entry name" value="YVTN repeat-like/Quinoprotein amine dehydrogenase"/>
    <property type="match status" value="3"/>
</dbReference>
<dbReference type="SUPFAM" id="SSF81301">
    <property type="entry name" value="Nucleotidyltransferase"/>
    <property type="match status" value="1"/>
</dbReference>
<proteinExistence type="predicted"/>
<accession>A0A084G892</accession>
<dbReference type="GeneID" id="27723544"/>
<reference evidence="5 6" key="1">
    <citation type="journal article" date="2014" name="Genome Announc.">
        <title>Draft genome sequence of the pathogenic fungus Scedosporium apiospermum.</title>
        <authorList>
            <person name="Vandeputte P."/>
            <person name="Ghamrawi S."/>
            <person name="Rechenmann M."/>
            <person name="Iltis A."/>
            <person name="Giraud S."/>
            <person name="Fleury M."/>
            <person name="Thornton C."/>
            <person name="Delhaes L."/>
            <person name="Meyer W."/>
            <person name="Papon N."/>
            <person name="Bouchara J.P."/>
        </authorList>
    </citation>
    <scope>NUCLEOTIDE SEQUENCE [LARGE SCALE GENOMIC DNA]</scope>
    <source>
        <strain evidence="5 6">IHEM 14462</strain>
    </source>
</reference>
<organism evidence="5 6">
    <name type="scientific">Pseudallescheria apiosperma</name>
    <name type="common">Scedosporium apiospermum</name>
    <dbReference type="NCBI Taxonomy" id="563466"/>
    <lineage>
        <taxon>Eukaryota</taxon>
        <taxon>Fungi</taxon>
        <taxon>Dikarya</taxon>
        <taxon>Ascomycota</taxon>
        <taxon>Pezizomycotina</taxon>
        <taxon>Sordariomycetes</taxon>
        <taxon>Hypocreomycetidae</taxon>
        <taxon>Microascales</taxon>
        <taxon>Microascaceae</taxon>
        <taxon>Scedosporium</taxon>
    </lineage>
</organism>
<evidence type="ECO:0000313" key="6">
    <source>
        <dbReference type="Proteomes" id="UP000028545"/>
    </source>
</evidence>
<dbReference type="GO" id="GO:0015969">
    <property type="term" value="P:guanosine tetraphosphate metabolic process"/>
    <property type="evidence" value="ECO:0007669"/>
    <property type="project" value="InterPro"/>
</dbReference>
<dbReference type="Pfam" id="PF00400">
    <property type="entry name" value="WD40"/>
    <property type="match status" value="3"/>
</dbReference>
<dbReference type="InterPro" id="IPR019775">
    <property type="entry name" value="WD40_repeat_CS"/>
</dbReference>
<dbReference type="PANTHER" id="PTHR19879">
    <property type="entry name" value="TRANSCRIPTION INITIATION FACTOR TFIID"/>
    <property type="match status" value="1"/>
</dbReference>
<evidence type="ECO:0000313" key="5">
    <source>
        <dbReference type="EMBL" id="KEZ43554.1"/>
    </source>
</evidence>
<dbReference type="Gene3D" id="3.40.50.300">
    <property type="entry name" value="P-loop containing nucleotide triphosphate hydrolases"/>
    <property type="match status" value="1"/>
</dbReference>
<keyword evidence="1 3" id="KW-0853">WD repeat</keyword>
<keyword evidence="2" id="KW-0677">Repeat</keyword>
<dbReference type="PANTHER" id="PTHR19879:SF9">
    <property type="entry name" value="TRANSCRIPTION INITIATION FACTOR TFIID SUBUNIT 5"/>
    <property type="match status" value="1"/>
</dbReference>
<name>A0A084G892_PSEDA</name>
<dbReference type="SMART" id="SM00320">
    <property type="entry name" value="WD40"/>
    <property type="match status" value="6"/>
</dbReference>
<dbReference type="OMA" id="NIAMEIV"/>
<dbReference type="PROSITE" id="PS50082">
    <property type="entry name" value="WD_REPEATS_2"/>
    <property type="match status" value="2"/>
</dbReference>
<dbReference type="PROSITE" id="PS50294">
    <property type="entry name" value="WD_REPEATS_REGION"/>
    <property type="match status" value="2"/>
</dbReference>
<dbReference type="InterPro" id="IPR056884">
    <property type="entry name" value="NPHP3-like_N"/>
</dbReference>
<dbReference type="InterPro" id="IPR007685">
    <property type="entry name" value="RelA_SpoT"/>
</dbReference>
<evidence type="ECO:0000256" key="1">
    <source>
        <dbReference type="ARBA" id="ARBA00022574"/>
    </source>
</evidence>
<feature type="domain" description="RelA/SpoT" evidence="4">
    <location>
        <begin position="81"/>
        <end position="220"/>
    </location>
</feature>
<dbReference type="HOGENOM" id="CLU_246879_0_0_1"/>
<dbReference type="InterPro" id="IPR043519">
    <property type="entry name" value="NT_sf"/>
</dbReference>
<dbReference type="KEGG" id="sapo:SAPIO_CDS4472"/>
<feature type="repeat" description="WD" evidence="3">
    <location>
        <begin position="1294"/>
        <end position="1334"/>
    </location>
</feature>
<dbReference type="SMART" id="SM00954">
    <property type="entry name" value="RelA_SpoT"/>
    <property type="match status" value="1"/>
</dbReference>
<dbReference type="InterPro" id="IPR015943">
    <property type="entry name" value="WD40/YVTN_repeat-like_dom_sf"/>
</dbReference>
<dbReference type="CDD" id="cd05399">
    <property type="entry name" value="NT_Rel-Spo_like"/>
    <property type="match status" value="1"/>
</dbReference>